<reference evidence="1" key="1">
    <citation type="submission" date="2014-11" db="EMBL/GenBank/DDBJ databases">
        <authorList>
            <person name="Amaro Gonzalez C."/>
        </authorList>
    </citation>
    <scope>NUCLEOTIDE SEQUENCE</scope>
</reference>
<dbReference type="EMBL" id="GBXM01108346">
    <property type="protein sequence ID" value="JAH00231.1"/>
    <property type="molecule type" value="Transcribed_RNA"/>
</dbReference>
<organism evidence="1">
    <name type="scientific">Anguilla anguilla</name>
    <name type="common">European freshwater eel</name>
    <name type="synonym">Muraena anguilla</name>
    <dbReference type="NCBI Taxonomy" id="7936"/>
    <lineage>
        <taxon>Eukaryota</taxon>
        <taxon>Metazoa</taxon>
        <taxon>Chordata</taxon>
        <taxon>Craniata</taxon>
        <taxon>Vertebrata</taxon>
        <taxon>Euteleostomi</taxon>
        <taxon>Actinopterygii</taxon>
        <taxon>Neopterygii</taxon>
        <taxon>Teleostei</taxon>
        <taxon>Anguilliformes</taxon>
        <taxon>Anguillidae</taxon>
        <taxon>Anguilla</taxon>
    </lineage>
</organism>
<reference evidence="1" key="2">
    <citation type="journal article" date="2015" name="Fish Shellfish Immunol.">
        <title>Early steps in the European eel (Anguilla anguilla)-Vibrio vulnificus interaction in the gills: Role of the RtxA13 toxin.</title>
        <authorList>
            <person name="Callol A."/>
            <person name="Pajuelo D."/>
            <person name="Ebbesson L."/>
            <person name="Teles M."/>
            <person name="MacKenzie S."/>
            <person name="Amaro C."/>
        </authorList>
    </citation>
    <scope>NUCLEOTIDE SEQUENCE</scope>
</reference>
<sequence>MLRVQTEGESIGTSVCLVHRSQDR</sequence>
<proteinExistence type="predicted"/>
<dbReference type="AlphaFoldDB" id="A0A0E9P6M7"/>
<name>A0A0E9P6M7_ANGAN</name>
<protein>
    <submittedName>
        <fullName evidence="1">Uncharacterized protein</fullName>
    </submittedName>
</protein>
<accession>A0A0E9P6M7</accession>
<evidence type="ECO:0000313" key="1">
    <source>
        <dbReference type="EMBL" id="JAH00231.1"/>
    </source>
</evidence>
<dbReference type="EMBL" id="GBXM01102241">
    <property type="protein sequence ID" value="JAH06336.1"/>
    <property type="molecule type" value="Transcribed_RNA"/>
</dbReference>